<dbReference type="STRING" id="1094491.BBbe_02520"/>
<proteinExistence type="predicted"/>
<name>N6VLM4_9HYPH</name>
<comment type="caution">
    <text evidence="1">The sequence shown here is derived from an EMBL/GenBank/DDBJ whole genome shotgun (WGS) entry which is preliminary data.</text>
</comment>
<dbReference type="Proteomes" id="UP000014038">
    <property type="component" value="Chromosome"/>
</dbReference>
<protein>
    <submittedName>
        <fullName evidence="1">Uncharacterized protein</fullName>
    </submittedName>
</protein>
<dbReference type="PATRIC" id="fig|1094491.5.peg.281"/>
<dbReference type="AlphaFoldDB" id="N6VLM4"/>
<reference evidence="1 2" key="1">
    <citation type="journal article" date="2013" name="PLoS Genet.">
        <title>A gene transfer agent and a dynamic repertoire of secretion systems hold the keys to the explosive radiation of the emerging pathogen Bartonella.</title>
        <authorList>
            <person name="Guy L."/>
            <person name="Nystedt B."/>
            <person name="Toft C."/>
            <person name="Zaremba-Niedzwiedzka K."/>
            <person name="Berglund E.C."/>
            <person name="Granberg F."/>
            <person name="Naslund K."/>
            <person name="Eriksson A.S."/>
            <person name="Andersson S.G."/>
        </authorList>
    </citation>
    <scope>NUCLEOTIDE SEQUENCE [LARGE SCALE GENOMIC DNA]</scope>
    <source>
        <strain evidence="1 2">91-4</strain>
    </source>
</reference>
<dbReference type="EMBL" id="AGWA01000006">
    <property type="protein sequence ID" value="ENN91952.1"/>
    <property type="molecule type" value="Genomic_DNA"/>
</dbReference>
<dbReference type="OrthoDB" id="7926454at2"/>
<evidence type="ECO:0000313" key="1">
    <source>
        <dbReference type="EMBL" id="ENN91952.1"/>
    </source>
</evidence>
<sequence length="279" mass="32545">MSIVFRSYDMFVNTRRIVLPKDIGALFREVTTTYQIDDKCITLTIKKFYQDACWVSALVGNKDPYNDQVIDTNTDKLEKITNPRIKTLVEQNQQFFGFFLPQISTFYASNKKLNNLLVSYYKKHFPQKQIVFEPTFLDSEKVAEKLKTLNNIKMSIDYDVHKSPSLWQKNEEITYMCKPINKLFPSGDITYVNLSIGLKTQDKLSIKNFFNNFLKNNKVGKLRCTGKTQDDFDAVFNTEEFQQQVIVTAKKDKNGLYKEDSIQTQIISQINKLQRIDTI</sequence>
<dbReference type="HOGENOM" id="CLU_996241_0_0_5"/>
<accession>N6VLM4</accession>
<keyword evidence="2" id="KW-1185">Reference proteome</keyword>
<dbReference type="eggNOG" id="ENOG50313QA">
    <property type="taxonomic scope" value="Bacteria"/>
</dbReference>
<organism evidence="1 2">
    <name type="scientific">Bartonella bovis 91-4</name>
    <dbReference type="NCBI Taxonomy" id="1094491"/>
    <lineage>
        <taxon>Bacteria</taxon>
        <taxon>Pseudomonadati</taxon>
        <taxon>Pseudomonadota</taxon>
        <taxon>Alphaproteobacteria</taxon>
        <taxon>Hyphomicrobiales</taxon>
        <taxon>Bartonellaceae</taxon>
        <taxon>Bartonella</taxon>
    </lineage>
</organism>
<dbReference type="RefSeq" id="WP_010700819.1">
    <property type="nucleotide sequence ID" value="NZ_CM001844.1"/>
</dbReference>
<evidence type="ECO:0000313" key="2">
    <source>
        <dbReference type="Proteomes" id="UP000014038"/>
    </source>
</evidence>
<gene>
    <name evidence="1" type="ORF">BBbe_02520</name>
</gene>